<evidence type="ECO:0000313" key="5">
    <source>
        <dbReference type="EMBL" id="KAL3632082.1"/>
    </source>
</evidence>
<dbReference type="GO" id="GO:0009630">
    <property type="term" value="P:gravitropism"/>
    <property type="evidence" value="ECO:0007669"/>
    <property type="project" value="UniProtKB-ARBA"/>
</dbReference>
<keyword evidence="3" id="KW-0175">Coiled coil</keyword>
<feature type="coiled-coil region" evidence="3">
    <location>
        <begin position="83"/>
        <end position="110"/>
    </location>
</feature>
<sequence>MKFFSWIQSKFNGGQSENRPATNHSDHTKKLESHKEEFSDWPQGLLTIGTFGNTDNNLPNKRVIQTERDSETEVPRCSSPDFSEFTDEEVVKLEKELKKLLNEKKASKELLNCPYSLETDCSISNGLITFSDNEEIDRAIRIILGRCKDVCQKKKRTFGKKSLTFLAKKFWSGFAPSPSWRDTFQESRMEKLIRTLLTKKIYSQNSYRESSSKKYLEVSKTEKKEEEKKNPEGSKWDKTDSEYIVLDI</sequence>
<gene>
    <name evidence="5" type="ORF">CASFOL_025066</name>
</gene>
<evidence type="ECO:0000256" key="3">
    <source>
        <dbReference type="SAM" id="Coils"/>
    </source>
</evidence>
<dbReference type="PANTHER" id="PTHR34045">
    <property type="entry name" value="OS03G0406300 PROTEIN"/>
    <property type="match status" value="1"/>
</dbReference>
<comment type="caution">
    <text evidence="5">The sequence shown here is derived from an EMBL/GenBank/DDBJ whole genome shotgun (WGS) entry which is preliminary data.</text>
</comment>
<feature type="compositionally biased region" description="Polar residues" evidence="4">
    <location>
        <begin position="10"/>
        <end position="23"/>
    </location>
</feature>
<proteinExistence type="inferred from homology"/>
<dbReference type="EMBL" id="JAVIJP010000032">
    <property type="protein sequence ID" value="KAL3632082.1"/>
    <property type="molecule type" value="Genomic_DNA"/>
</dbReference>
<dbReference type="InterPro" id="IPR044683">
    <property type="entry name" value="LAZY"/>
</dbReference>
<accession>A0ABD3CR50</accession>
<keyword evidence="1" id="KW-0341">Growth regulation</keyword>
<protein>
    <submittedName>
        <fullName evidence="5">Uncharacterized protein</fullName>
    </submittedName>
</protein>
<evidence type="ECO:0000256" key="2">
    <source>
        <dbReference type="ARBA" id="ARBA00024198"/>
    </source>
</evidence>
<feature type="region of interest" description="Disordered" evidence="4">
    <location>
        <begin position="209"/>
        <end position="241"/>
    </location>
</feature>
<reference evidence="6" key="1">
    <citation type="journal article" date="2024" name="IScience">
        <title>Strigolactones Initiate the Formation of Haustorium-like Structures in Castilleja.</title>
        <authorList>
            <person name="Buerger M."/>
            <person name="Peterson D."/>
            <person name="Chory J."/>
        </authorList>
    </citation>
    <scope>NUCLEOTIDE SEQUENCE [LARGE SCALE GENOMIC DNA]</scope>
</reference>
<evidence type="ECO:0000256" key="4">
    <source>
        <dbReference type="SAM" id="MobiDB-lite"/>
    </source>
</evidence>
<comment type="similarity">
    <text evidence="2">Belongs to the LAZY family.</text>
</comment>
<feature type="compositionally biased region" description="Basic and acidic residues" evidence="4">
    <location>
        <begin position="210"/>
        <end position="241"/>
    </location>
</feature>
<feature type="compositionally biased region" description="Basic and acidic residues" evidence="4">
    <location>
        <begin position="24"/>
        <end position="38"/>
    </location>
</feature>
<dbReference type="AlphaFoldDB" id="A0ABD3CR50"/>
<organism evidence="5 6">
    <name type="scientific">Castilleja foliolosa</name>
    <dbReference type="NCBI Taxonomy" id="1961234"/>
    <lineage>
        <taxon>Eukaryota</taxon>
        <taxon>Viridiplantae</taxon>
        <taxon>Streptophyta</taxon>
        <taxon>Embryophyta</taxon>
        <taxon>Tracheophyta</taxon>
        <taxon>Spermatophyta</taxon>
        <taxon>Magnoliopsida</taxon>
        <taxon>eudicotyledons</taxon>
        <taxon>Gunneridae</taxon>
        <taxon>Pentapetalae</taxon>
        <taxon>asterids</taxon>
        <taxon>lamiids</taxon>
        <taxon>Lamiales</taxon>
        <taxon>Orobanchaceae</taxon>
        <taxon>Pedicularideae</taxon>
        <taxon>Castillejinae</taxon>
        <taxon>Castilleja</taxon>
    </lineage>
</organism>
<dbReference type="Proteomes" id="UP001632038">
    <property type="component" value="Unassembled WGS sequence"/>
</dbReference>
<feature type="region of interest" description="Disordered" evidence="4">
    <location>
        <begin position="10"/>
        <end position="38"/>
    </location>
</feature>
<evidence type="ECO:0000256" key="1">
    <source>
        <dbReference type="ARBA" id="ARBA00022604"/>
    </source>
</evidence>
<dbReference type="PANTHER" id="PTHR34045:SF3">
    <property type="entry name" value="PROTEIN LAZY 4"/>
    <property type="match status" value="1"/>
</dbReference>
<keyword evidence="6" id="KW-1185">Reference proteome</keyword>
<name>A0ABD3CR50_9LAMI</name>
<evidence type="ECO:0000313" key="6">
    <source>
        <dbReference type="Proteomes" id="UP001632038"/>
    </source>
</evidence>